<evidence type="ECO:0000256" key="1">
    <source>
        <dbReference type="ARBA" id="ARBA00004123"/>
    </source>
</evidence>
<feature type="domain" description="C2H2-type" evidence="11">
    <location>
        <begin position="309"/>
        <end position="338"/>
    </location>
</feature>
<feature type="domain" description="C2H2-type" evidence="11">
    <location>
        <begin position="214"/>
        <end position="243"/>
    </location>
</feature>
<dbReference type="GO" id="GO:0006357">
    <property type="term" value="P:regulation of transcription by RNA polymerase II"/>
    <property type="evidence" value="ECO:0007669"/>
    <property type="project" value="TreeGrafter"/>
</dbReference>
<feature type="domain" description="C2H2-type" evidence="11">
    <location>
        <begin position="824"/>
        <end position="853"/>
    </location>
</feature>
<reference evidence="12" key="1">
    <citation type="submission" date="2020-11" db="EMBL/GenBank/DDBJ databases">
        <authorList>
            <person name="Tran Van P."/>
        </authorList>
    </citation>
    <scope>NUCLEOTIDE SEQUENCE</scope>
</reference>
<name>A0A7R9L582_9ACAR</name>
<keyword evidence="5" id="KW-0862">Zinc</keyword>
<evidence type="ECO:0000256" key="2">
    <source>
        <dbReference type="ARBA" id="ARBA00022723"/>
    </source>
</evidence>
<evidence type="ECO:0000259" key="11">
    <source>
        <dbReference type="PROSITE" id="PS50157"/>
    </source>
</evidence>
<feature type="domain" description="C2H2-type" evidence="11">
    <location>
        <begin position="545"/>
        <end position="574"/>
    </location>
</feature>
<feature type="domain" description="C2H2-type" evidence="11">
    <location>
        <begin position="640"/>
        <end position="669"/>
    </location>
</feature>
<dbReference type="EMBL" id="OC868526">
    <property type="protein sequence ID" value="CAD7634089.1"/>
    <property type="molecule type" value="Genomic_DNA"/>
</dbReference>
<keyword evidence="13" id="KW-1185">Reference proteome</keyword>
<evidence type="ECO:0000313" key="13">
    <source>
        <dbReference type="Proteomes" id="UP000759131"/>
    </source>
</evidence>
<evidence type="ECO:0000256" key="5">
    <source>
        <dbReference type="ARBA" id="ARBA00022833"/>
    </source>
</evidence>
<sequence>MTSRRTEFECRHTGCGQTYDRVSHLRRHQISHMTDRPFRCEYESCDAVFDYKYLLGQHMAKLHGNPAAEAVRRRRLENQRCFDPTTGVYVCPHTDCAKEYDTYEKFTHHLRVVHPSVRYPCGHQGCHKSFKTRMQLRRHQWTHSDHKPHRCQHPGCAYATSHKDNLRHHSVIHLAERPVYRCEERDCQKSYNTPAGLRQHVNNEHRSTDMARRHRCSHPNCDRSYVTRQRLKSHMASHSAEPTLRCGRCQELFHTEWYLTKHVNTVHLNKPMVQGFKPIYPCEWPGCDYKGTRTALRNHRNLHTGDKPFTCDWPECDKRFRLAATLRDHKNIHYNLRPYACHWPGCQYSCSNSGNLAKHVKQSHPNVLNTVFSSFRYSSLLDRHVTKIHGNSAAEAVRQQKLDDQQYLDPIAGGYVCPHADCGGKSYDTHRKFRQHTRHVHSCEQFPCGHDGCHKTFKTLKQVDDHRLTHNTVRAYHCPQPGCSYATHVKRYLRHHAVTHLADRPVYRCEEAECQRTFGSQLGLKNHVTREHRSPTDTTASTTRHTCPHPGCDKSYFTSTHLRNHMATHCSEPTLPCDQCSELFRSEWYLKKHVITVHQNKPYVKKPKPIHACEWPGCDYRGTRNRLNHHKTIHTGDKPYVCDWPECGKRFRVITNLREHKNVHSNLRPYACHWPGCSYRCSNSGNLAKHLKTIIDDKQKKASLEEIRKSVIDVTDGQQTSRSNGQKKAIRKTPEEDNEDSDETYVDNNRKRLTKKSVTKKTAIAAKKPKSKTIKTKVEAKNQLKNNKIVDCLTEETTASSGADGQQPLTTTSVTSDGRTRTMFVCQHVGCGQTYDRVSHLRRHRVTHVTERPYRCNLDADCDAVFDYKYLLRQHVVRVHTADPEAVDGQRLRQKLENQRCFDPITQQYHCPHTPCDKTFADLSALNRHLRLRHPARQFPCDYDGCDKIYNTAALLKRHHMAAHDVVKRYACQHPGCAYQTAYRSGLRIHEDTHRTTDRPLYRCEAAADCDRAFKTALSLRYHLQK</sequence>
<feature type="domain" description="C2H2-type" evidence="11">
    <location>
        <begin position="854"/>
        <end position="885"/>
    </location>
</feature>
<feature type="compositionally biased region" description="Acidic residues" evidence="10">
    <location>
        <begin position="736"/>
        <end position="745"/>
    </location>
</feature>
<feature type="non-terminal residue" evidence="12">
    <location>
        <position position="1"/>
    </location>
</feature>
<dbReference type="InterPro" id="IPR051061">
    <property type="entry name" value="Zinc_finger_trans_reg"/>
</dbReference>
<dbReference type="AlphaFoldDB" id="A0A7R9L582"/>
<feature type="compositionally biased region" description="Polar residues" evidence="10">
    <location>
        <begin position="716"/>
        <end position="726"/>
    </location>
</feature>
<dbReference type="OrthoDB" id="10039931at2759"/>
<feature type="domain" description="C2H2-type" evidence="11">
    <location>
        <begin position="149"/>
        <end position="178"/>
    </location>
</feature>
<dbReference type="Pfam" id="PF00096">
    <property type="entry name" value="zf-C2H2"/>
    <property type="match status" value="2"/>
</dbReference>
<proteinExistence type="predicted"/>
<evidence type="ECO:0000256" key="3">
    <source>
        <dbReference type="ARBA" id="ARBA00022737"/>
    </source>
</evidence>
<evidence type="ECO:0000256" key="7">
    <source>
        <dbReference type="ARBA" id="ARBA00023163"/>
    </source>
</evidence>
<dbReference type="GO" id="GO:0005634">
    <property type="term" value="C:nucleus"/>
    <property type="evidence" value="ECO:0007669"/>
    <property type="project" value="UniProtKB-SubCell"/>
</dbReference>
<dbReference type="FunFam" id="3.30.160.60:FF:002343">
    <property type="entry name" value="Zinc finger protein 33A"/>
    <property type="match status" value="1"/>
</dbReference>
<organism evidence="12">
    <name type="scientific">Medioppia subpectinata</name>
    <dbReference type="NCBI Taxonomy" id="1979941"/>
    <lineage>
        <taxon>Eukaryota</taxon>
        <taxon>Metazoa</taxon>
        <taxon>Ecdysozoa</taxon>
        <taxon>Arthropoda</taxon>
        <taxon>Chelicerata</taxon>
        <taxon>Arachnida</taxon>
        <taxon>Acari</taxon>
        <taxon>Acariformes</taxon>
        <taxon>Sarcoptiformes</taxon>
        <taxon>Oribatida</taxon>
        <taxon>Brachypylina</taxon>
        <taxon>Oppioidea</taxon>
        <taxon>Oppiidae</taxon>
        <taxon>Medioppia</taxon>
    </lineage>
</organism>
<dbReference type="Proteomes" id="UP000759131">
    <property type="component" value="Unassembled WGS sequence"/>
</dbReference>
<feature type="domain" description="C2H2-type" evidence="11">
    <location>
        <begin position="1002"/>
        <end position="1026"/>
    </location>
</feature>
<evidence type="ECO:0000256" key="6">
    <source>
        <dbReference type="ARBA" id="ARBA00023015"/>
    </source>
</evidence>
<evidence type="ECO:0000256" key="9">
    <source>
        <dbReference type="PROSITE-ProRule" id="PRU00042"/>
    </source>
</evidence>
<feature type="domain" description="C2H2-type" evidence="11">
    <location>
        <begin position="476"/>
        <end position="505"/>
    </location>
</feature>
<keyword evidence="6" id="KW-0805">Transcription regulation</keyword>
<dbReference type="PANTHER" id="PTHR46179:SF13">
    <property type="entry name" value="C2H2-TYPE DOMAIN-CONTAINING PROTEIN"/>
    <property type="match status" value="1"/>
</dbReference>
<feature type="domain" description="C2H2-type" evidence="11">
    <location>
        <begin position="8"/>
        <end position="37"/>
    </location>
</feature>
<keyword evidence="7" id="KW-0804">Transcription</keyword>
<feature type="domain" description="C2H2-type" evidence="11">
    <location>
        <begin position="119"/>
        <end position="148"/>
    </location>
</feature>
<feature type="domain" description="C2H2-type" evidence="11">
    <location>
        <begin position="89"/>
        <end position="119"/>
    </location>
</feature>
<dbReference type="Gene3D" id="3.30.160.60">
    <property type="entry name" value="Classic Zinc Finger"/>
    <property type="match status" value="17"/>
</dbReference>
<feature type="domain" description="C2H2-type" evidence="11">
    <location>
        <begin position="909"/>
        <end position="939"/>
    </location>
</feature>
<feature type="domain" description="C2H2-type" evidence="11">
    <location>
        <begin position="575"/>
        <end position="603"/>
    </location>
</feature>
<gene>
    <name evidence="12" type="ORF">OSB1V03_LOCUS14485</name>
</gene>
<feature type="domain" description="C2H2-type" evidence="11">
    <location>
        <begin position="180"/>
        <end position="210"/>
    </location>
</feature>
<feature type="domain" description="C2H2-type" evidence="11">
    <location>
        <begin position="939"/>
        <end position="969"/>
    </location>
</feature>
<evidence type="ECO:0000256" key="8">
    <source>
        <dbReference type="ARBA" id="ARBA00023242"/>
    </source>
</evidence>
<comment type="subcellular location">
    <subcellularLocation>
        <location evidence="1">Nucleus</location>
    </subcellularLocation>
</comment>
<keyword evidence="8" id="KW-0539">Nucleus</keyword>
<dbReference type="PROSITE" id="PS00028">
    <property type="entry name" value="ZINC_FINGER_C2H2_1"/>
    <property type="match status" value="17"/>
</dbReference>
<keyword evidence="2" id="KW-0479">Metal-binding</keyword>
<feature type="domain" description="C2H2-type" evidence="11">
    <location>
        <begin position="507"/>
        <end position="537"/>
    </location>
</feature>
<dbReference type="PANTHER" id="PTHR46179">
    <property type="entry name" value="ZINC FINGER PROTEIN"/>
    <property type="match status" value="1"/>
</dbReference>
<dbReference type="InterPro" id="IPR036236">
    <property type="entry name" value="Znf_C2H2_sf"/>
</dbReference>
<keyword evidence="3" id="KW-0677">Repeat</keyword>
<dbReference type="EMBL" id="CAJPIZ010013951">
    <property type="protein sequence ID" value="CAG2114519.1"/>
    <property type="molecule type" value="Genomic_DNA"/>
</dbReference>
<dbReference type="InterPro" id="IPR013087">
    <property type="entry name" value="Znf_C2H2_type"/>
</dbReference>
<feature type="domain" description="C2H2-type" evidence="11">
    <location>
        <begin position="446"/>
        <end position="475"/>
    </location>
</feature>
<evidence type="ECO:0000256" key="10">
    <source>
        <dbReference type="SAM" id="MobiDB-lite"/>
    </source>
</evidence>
<dbReference type="SUPFAM" id="SSF57667">
    <property type="entry name" value="beta-beta-alpha zinc fingers"/>
    <property type="match status" value="8"/>
</dbReference>
<dbReference type="GO" id="GO:0008270">
    <property type="term" value="F:zinc ion binding"/>
    <property type="evidence" value="ECO:0007669"/>
    <property type="project" value="UniProtKB-KW"/>
</dbReference>
<accession>A0A7R9L582</accession>
<dbReference type="SMART" id="SM00355">
    <property type="entry name" value="ZnF_C2H2"/>
    <property type="match status" value="26"/>
</dbReference>
<feature type="region of interest" description="Disordered" evidence="10">
    <location>
        <begin position="715"/>
        <end position="749"/>
    </location>
</feature>
<evidence type="ECO:0000256" key="4">
    <source>
        <dbReference type="ARBA" id="ARBA00022771"/>
    </source>
</evidence>
<dbReference type="PROSITE" id="PS50157">
    <property type="entry name" value="ZINC_FINGER_C2H2_2"/>
    <property type="match status" value="18"/>
</dbReference>
<keyword evidence="4 9" id="KW-0863">Zinc-finger</keyword>
<dbReference type="FunFam" id="3.30.160.60:FF:000100">
    <property type="entry name" value="Zinc finger 45-like"/>
    <property type="match status" value="1"/>
</dbReference>
<evidence type="ECO:0000313" key="12">
    <source>
        <dbReference type="EMBL" id="CAD7634089.1"/>
    </source>
</evidence>
<protein>
    <recommendedName>
        <fullName evidence="11">C2H2-type domain-containing protein</fullName>
    </recommendedName>
</protein>